<keyword evidence="2" id="KW-1185">Reference proteome</keyword>
<dbReference type="RefSeq" id="WP_419152396.1">
    <property type="nucleotide sequence ID" value="NZ_JAUSTR010000012.1"/>
</dbReference>
<evidence type="ECO:0000313" key="1">
    <source>
        <dbReference type="EMBL" id="MDQ0163248.1"/>
    </source>
</evidence>
<dbReference type="Gene3D" id="3.60.20.10">
    <property type="entry name" value="Glutamine Phosphoribosylpyrophosphate, subunit 1, domain 1"/>
    <property type="match status" value="1"/>
</dbReference>
<protein>
    <submittedName>
        <fullName evidence="1">Ntn-hydrolase superfamily protein</fullName>
    </submittedName>
</protein>
<dbReference type="SUPFAM" id="SSF56235">
    <property type="entry name" value="N-terminal nucleophile aminohydrolases (Ntn hydrolases)"/>
    <property type="match status" value="1"/>
</dbReference>
<reference evidence="1 2" key="1">
    <citation type="submission" date="2023-07" db="EMBL/GenBank/DDBJ databases">
        <title>Genomic Encyclopedia of Type Strains, Phase IV (KMG-IV): sequencing the most valuable type-strain genomes for metagenomic binning, comparative biology and taxonomic classification.</title>
        <authorList>
            <person name="Goeker M."/>
        </authorList>
    </citation>
    <scope>NUCLEOTIDE SEQUENCE [LARGE SCALE GENOMIC DNA]</scope>
    <source>
        <strain evidence="1 2">DSM 19092</strain>
    </source>
</reference>
<organism evidence="1 2">
    <name type="scientific">Aeribacillus alveayuensis</name>
    <dbReference type="NCBI Taxonomy" id="279215"/>
    <lineage>
        <taxon>Bacteria</taxon>
        <taxon>Bacillati</taxon>
        <taxon>Bacillota</taxon>
        <taxon>Bacilli</taxon>
        <taxon>Bacillales</taxon>
        <taxon>Bacillaceae</taxon>
        <taxon>Aeribacillus</taxon>
    </lineage>
</organism>
<dbReference type="Pfam" id="PF06267">
    <property type="entry name" value="DUF1028"/>
    <property type="match status" value="1"/>
</dbReference>
<dbReference type="EMBL" id="JAUSTR010000012">
    <property type="protein sequence ID" value="MDQ0163248.1"/>
    <property type="molecule type" value="Genomic_DNA"/>
</dbReference>
<gene>
    <name evidence="1" type="ORF">J2S06_002327</name>
</gene>
<dbReference type="Proteomes" id="UP001225646">
    <property type="component" value="Unassembled WGS sequence"/>
</dbReference>
<name>A0ABT9VQM4_9BACI</name>
<accession>A0ABT9VQM4</accession>
<dbReference type="PANTHER" id="PTHR39328:SF1">
    <property type="entry name" value="BLL2871 PROTEIN"/>
    <property type="match status" value="1"/>
</dbReference>
<dbReference type="PANTHER" id="PTHR39328">
    <property type="entry name" value="BLL2871 PROTEIN"/>
    <property type="match status" value="1"/>
</dbReference>
<proteinExistence type="predicted"/>
<evidence type="ECO:0000313" key="2">
    <source>
        <dbReference type="Proteomes" id="UP001225646"/>
    </source>
</evidence>
<dbReference type="InterPro" id="IPR029055">
    <property type="entry name" value="Ntn_hydrolases_N"/>
</dbReference>
<sequence length="228" mass="25207">MKLNTFSILAKCKETGMFGAAVASNFPGLGAHSPYIEADAGIIQTQGWVNPSLGLKGIQLLREGATSHEVMNELLFQDPGRELRQVAVMDRYGNCSVYTGSENDDIKGHIIGDQYCVLGNILANQHVLPSMETAFLETEGNLAERLLTSLLKGEEAGGDRRGKKAAVIKVEAIKGFPYVDFRVDDHPDPVKELTNIYYRNKGVLIDRYYEWVDSVQKGIRLGDETIEK</sequence>
<dbReference type="InterPro" id="IPR010430">
    <property type="entry name" value="DUF1028"/>
</dbReference>
<comment type="caution">
    <text evidence="1">The sequence shown here is derived from an EMBL/GenBank/DDBJ whole genome shotgun (WGS) entry which is preliminary data.</text>
</comment>